<dbReference type="InterPro" id="IPR011990">
    <property type="entry name" value="TPR-like_helical_dom_sf"/>
</dbReference>
<dbReference type="Pfam" id="PF11138">
    <property type="entry name" value="DUF2911"/>
    <property type="match status" value="1"/>
</dbReference>
<gene>
    <name evidence="2" type="ORF">DLM85_04250</name>
</gene>
<reference evidence="3" key="1">
    <citation type="submission" date="2018-05" db="EMBL/GenBank/DDBJ databases">
        <authorList>
            <person name="Nie L."/>
        </authorList>
    </citation>
    <scope>NUCLEOTIDE SEQUENCE [LARGE SCALE GENOMIC DNA]</scope>
    <source>
        <strain evidence="3">NL</strain>
    </source>
</reference>
<name>A0A328BU65_9BACT</name>
<dbReference type="InterPro" id="IPR021314">
    <property type="entry name" value="DUF2911"/>
</dbReference>
<feature type="signal peptide" evidence="1">
    <location>
        <begin position="1"/>
        <end position="20"/>
    </location>
</feature>
<keyword evidence="1" id="KW-0732">Signal</keyword>
<proteinExistence type="predicted"/>
<protein>
    <submittedName>
        <fullName evidence="2">DUF2911 domain-containing protein</fullName>
    </submittedName>
</protein>
<evidence type="ECO:0000313" key="2">
    <source>
        <dbReference type="EMBL" id="RAK70071.1"/>
    </source>
</evidence>
<keyword evidence="3" id="KW-1185">Reference proteome</keyword>
<accession>A0A328BU65</accession>
<dbReference type="RefSeq" id="WP_111476805.1">
    <property type="nucleotide sequence ID" value="NZ_QHKM01000001.1"/>
</dbReference>
<evidence type="ECO:0000256" key="1">
    <source>
        <dbReference type="SAM" id="SignalP"/>
    </source>
</evidence>
<dbReference type="AlphaFoldDB" id="A0A328BU65"/>
<organism evidence="2 3">
    <name type="scientific">Hymenobacter edaphi</name>
    <dbReference type="NCBI Taxonomy" id="2211146"/>
    <lineage>
        <taxon>Bacteria</taxon>
        <taxon>Pseudomonadati</taxon>
        <taxon>Bacteroidota</taxon>
        <taxon>Cytophagia</taxon>
        <taxon>Cytophagales</taxon>
        <taxon>Hymenobacteraceae</taxon>
        <taxon>Hymenobacter</taxon>
    </lineage>
</organism>
<feature type="chain" id="PRO_5016270841" evidence="1">
    <location>
        <begin position="21"/>
        <end position="286"/>
    </location>
</feature>
<dbReference type="Gene3D" id="1.25.40.10">
    <property type="entry name" value="Tetratricopeptide repeat domain"/>
    <property type="match status" value="1"/>
</dbReference>
<dbReference type="SUPFAM" id="SSF48452">
    <property type="entry name" value="TPR-like"/>
    <property type="match status" value="1"/>
</dbReference>
<sequence>MSRFFCLILAAFLGAAEAHAQQFVQPQASPHAVVTQTIGLADVTVDYHTPGVKNRKVWGQLVPYEQVWRAGANENTLITFSDSVRLSGKPVAAGTYSLYVLPSADHDWQLILNKVTNHWGSEGYKAEDDVLRVAVLPETTPMRESLHYWFSDVRPNAARLNLSWETKTISVFIRTNVHAKVLQSMQAALSKTPNDPQLLAAAADYLIQNQIEAELALRYINRAIELNESYTNLWLKARLMAQKEDYLSAVESARRAIKAGDKDDDKFKTQLPGMKVTLTQWQSKAY</sequence>
<dbReference type="Proteomes" id="UP000248553">
    <property type="component" value="Unassembled WGS sequence"/>
</dbReference>
<evidence type="ECO:0000313" key="3">
    <source>
        <dbReference type="Proteomes" id="UP000248553"/>
    </source>
</evidence>
<dbReference type="OrthoDB" id="195456at2"/>
<dbReference type="EMBL" id="QHKM01000001">
    <property type="protein sequence ID" value="RAK70071.1"/>
    <property type="molecule type" value="Genomic_DNA"/>
</dbReference>
<comment type="caution">
    <text evidence="2">The sequence shown here is derived from an EMBL/GenBank/DDBJ whole genome shotgun (WGS) entry which is preliminary data.</text>
</comment>